<name>A0ABD6B8Y1_9EURY</name>
<keyword evidence="3" id="KW-1003">Cell membrane</keyword>
<protein>
    <submittedName>
        <fullName evidence="10">TRAP transporter small permease</fullName>
    </submittedName>
</protein>
<dbReference type="GO" id="GO:0005886">
    <property type="term" value="C:plasma membrane"/>
    <property type="evidence" value="ECO:0007669"/>
    <property type="project" value="UniProtKB-SubCell"/>
</dbReference>
<feature type="domain" description="Tripartite ATP-independent periplasmic transporters DctQ component" evidence="9">
    <location>
        <begin position="26"/>
        <end position="154"/>
    </location>
</feature>
<comment type="caution">
    <text evidence="10">The sequence shown here is derived from an EMBL/GenBank/DDBJ whole genome shotgun (WGS) entry which is preliminary data.</text>
</comment>
<dbReference type="InterPro" id="IPR007387">
    <property type="entry name" value="TRAP_DctQ"/>
</dbReference>
<accession>A0ABD6B8Y1</accession>
<evidence type="ECO:0000256" key="5">
    <source>
        <dbReference type="ARBA" id="ARBA00022692"/>
    </source>
</evidence>
<evidence type="ECO:0000256" key="4">
    <source>
        <dbReference type="ARBA" id="ARBA00022519"/>
    </source>
</evidence>
<dbReference type="AlphaFoldDB" id="A0ABD6B8Y1"/>
<dbReference type="Proteomes" id="UP001597111">
    <property type="component" value="Unassembled WGS sequence"/>
</dbReference>
<keyword evidence="11" id="KW-1185">Reference proteome</keyword>
<proteinExistence type="predicted"/>
<dbReference type="EMBL" id="JBHUDH010000135">
    <property type="protein sequence ID" value="MFD1526953.1"/>
    <property type="molecule type" value="Genomic_DNA"/>
</dbReference>
<dbReference type="InterPro" id="IPR055348">
    <property type="entry name" value="DctQ"/>
</dbReference>
<dbReference type="RefSeq" id="WP_379731056.1">
    <property type="nucleotide sequence ID" value="NZ_JBHSWZ010000047.1"/>
</dbReference>
<reference evidence="10 11" key="1">
    <citation type="journal article" date="2019" name="Int. J. Syst. Evol. Microbiol.">
        <title>The Global Catalogue of Microorganisms (GCM) 10K type strain sequencing project: providing services to taxonomists for standard genome sequencing and annotation.</title>
        <authorList>
            <consortium name="The Broad Institute Genomics Platform"/>
            <consortium name="The Broad Institute Genome Sequencing Center for Infectious Disease"/>
            <person name="Wu L."/>
            <person name="Ma J."/>
        </authorList>
    </citation>
    <scope>NUCLEOTIDE SEQUENCE [LARGE SCALE GENOMIC DNA]</scope>
    <source>
        <strain evidence="10 11">CGMCC 1.12285</strain>
    </source>
</reference>
<evidence type="ECO:0000256" key="7">
    <source>
        <dbReference type="ARBA" id="ARBA00023136"/>
    </source>
</evidence>
<keyword evidence="5 8" id="KW-0812">Transmembrane</keyword>
<feature type="transmembrane region" description="Helical" evidence="8">
    <location>
        <begin position="14"/>
        <end position="36"/>
    </location>
</feature>
<dbReference type="PANTHER" id="PTHR35011:SF2">
    <property type="entry name" value="2,3-DIKETO-L-GULONATE TRAP TRANSPORTER SMALL PERMEASE PROTEIN YIAM"/>
    <property type="match status" value="1"/>
</dbReference>
<keyword evidence="6 8" id="KW-1133">Transmembrane helix</keyword>
<comment type="subcellular location">
    <subcellularLocation>
        <location evidence="1">Cell inner membrane</location>
        <topology evidence="1">Multi-pass membrane protein</topology>
    </subcellularLocation>
</comment>
<evidence type="ECO:0000256" key="6">
    <source>
        <dbReference type="ARBA" id="ARBA00022989"/>
    </source>
</evidence>
<keyword evidence="7 8" id="KW-0472">Membrane</keyword>
<evidence type="ECO:0000256" key="2">
    <source>
        <dbReference type="ARBA" id="ARBA00022448"/>
    </source>
</evidence>
<gene>
    <name evidence="10" type="ORF">ACFR9S_11720</name>
</gene>
<feature type="transmembrane region" description="Helical" evidence="8">
    <location>
        <begin position="128"/>
        <end position="150"/>
    </location>
</feature>
<evidence type="ECO:0000259" key="9">
    <source>
        <dbReference type="Pfam" id="PF04290"/>
    </source>
</evidence>
<dbReference type="Pfam" id="PF04290">
    <property type="entry name" value="DctQ"/>
    <property type="match status" value="1"/>
</dbReference>
<feature type="transmembrane region" description="Helical" evidence="8">
    <location>
        <begin position="88"/>
        <end position="116"/>
    </location>
</feature>
<evidence type="ECO:0000256" key="1">
    <source>
        <dbReference type="ARBA" id="ARBA00004429"/>
    </source>
</evidence>
<evidence type="ECO:0000313" key="10">
    <source>
        <dbReference type="EMBL" id="MFD1526953.1"/>
    </source>
</evidence>
<evidence type="ECO:0000256" key="8">
    <source>
        <dbReference type="SAM" id="Phobius"/>
    </source>
</evidence>
<sequence>MSRVERAFDRATSALYRGSAVALLLILVLMLVRVVSRNLSLGISGLQIVAQAAAVWLTFMIVGALEWERRHIEIDYFTDRIPERWQPLHDIFVTLVGTYAAYVIFVGSIIAMVTFADSTSPAVDIPIPFYYAASTLGAGFLLSIYAYRIYSAVQEVRR</sequence>
<evidence type="ECO:0000256" key="3">
    <source>
        <dbReference type="ARBA" id="ARBA00022475"/>
    </source>
</evidence>
<keyword evidence="4" id="KW-0997">Cell inner membrane</keyword>
<feature type="transmembrane region" description="Helical" evidence="8">
    <location>
        <begin position="48"/>
        <end position="67"/>
    </location>
</feature>
<keyword evidence="2" id="KW-0813">Transport</keyword>
<organism evidence="10 11">
    <name type="scientific">Halolamina salina</name>
    <dbReference type="NCBI Taxonomy" id="1220023"/>
    <lineage>
        <taxon>Archaea</taxon>
        <taxon>Methanobacteriati</taxon>
        <taxon>Methanobacteriota</taxon>
        <taxon>Stenosarchaea group</taxon>
        <taxon>Halobacteria</taxon>
        <taxon>Halobacteriales</taxon>
        <taxon>Haloferacaceae</taxon>
    </lineage>
</organism>
<dbReference type="PANTHER" id="PTHR35011">
    <property type="entry name" value="2,3-DIKETO-L-GULONATE TRAP TRANSPORTER SMALL PERMEASE PROTEIN YIAM"/>
    <property type="match status" value="1"/>
</dbReference>
<evidence type="ECO:0000313" key="11">
    <source>
        <dbReference type="Proteomes" id="UP001597111"/>
    </source>
</evidence>